<dbReference type="InterPro" id="IPR023865">
    <property type="entry name" value="Aliphatic_acid_kinase_CS"/>
</dbReference>
<dbReference type="HAMAP" id="MF_00020">
    <property type="entry name" value="Acetate_kinase"/>
    <property type="match status" value="1"/>
</dbReference>
<comment type="caution">
    <text evidence="5">Lacks conserved residue(s) required for the propagation of feature annotation.</text>
</comment>
<feature type="active site" description="Proton donor/acceptor" evidence="5">
    <location>
        <position position="171"/>
    </location>
</feature>
<dbReference type="PRINTS" id="PR00471">
    <property type="entry name" value="ACETATEKNASE"/>
</dbReference>
<evidence type="ECO:0000256" key="3">
    <source>
        <dbReference type="ARBA" id="ARBA00022777"/>
    </source>
</evidence>
<feature type="binding site" evidence="5">
    <location>
        <position position="423"/>
    </location>
    <ligand>
        <name>Mg(2+)</name>
        <dbReference type="ChEBI" id="CHEBI:18420"/>
    </ligand>
</feature>
<dbReference type="OrthoDB" id="67445at2759"/>
<dbReference type="GO" id="GO:0006083">
    <property type="term" value="P:acetate metabolic process"/>
    <property type="evidence" value="ECO:0007669"/>
    <property type="project" value="TreeGrafter"/>
</dbReference>
<evidence type="ECO:0000313" key="6">
    <source>
        <dbReference type="EMBL" id="TFK46063.1"/>
    </source>
</evidence>
<comment type="pathway">
    <text evidence="5">Metabolic intermediate biosynthesis; acetyl-CoA biosynthesis; acetyl-CoA from acetate: step 1/2.</text>
</comment>
<evidence type="ECO:0000256" key="5">
    <source>
        <dbReference type="HAMAP-Rule" id="MF_03131"/>
    </source>
</evidence>
<feature type="site" description="Transition state stabilizer" evidence="5">
    <location>
        <position position="203"/>
    </location>
</feature>
<evidence type="ECO:0000256" key="1">
    <source>
        <dbReference type="ARBA" id="ARBA00022679"/>
    </source>
</evidence>
<evidence type="ECO:0000256" key="2">
    <source>
        <dbReference type="ARBA" id="ARBA00022741"/>
    </source>
</evidence>
<evidence type="ECO:0000256" key="4">
    <source>
        <dbReference type="ARBA" id="ARBA00022840"/>
    </source>
</evidence>
<dbReference type="UniPathway" id="UPA00340">
    <property type="reaction ID" value="UER00458"/>
</dbReference>
<feature type="site" description="Transition state stabilizer" evidence="5">
    <location>
        <position position="264"/>
    </location>
</feature>
<comment type="similarity">
    <text evidence="5">Belongs to the acetokinase family.</text>
</comment>
<keyword evidence="1 5" id="KW-0808">Transferase</keyword>
<keyword evidence="7" id="KW-1185">Reference proteome</keyword>
<sequence length="439" mass="47573">MSADRASKKGLVLAVNAGSSSLKVSLFRLAEAFIQGTDLKAGTQPVELILTYSITNITAPPAKESLSFASDSSQKPIKGQEVEGVKDHSSAFERFLKSVQDRGIKQDDIVHVCHRVVHGGDYHEAVVISDKTYEHIEKLTDLAPLHNGSALSVIEACIKQLRNANSIAYFDSSFHRTMPQHICSYAINPKIAKERGLKKYGFHGLSYAFILRSVAQFLGKEESQTNIIAVHLGSGASAVAIKDGKSLDTSMGLTPLSGLPGATRAGMVDPSLIFHYTNKVGRMSHKKEHQAGVGVTEAEEILNTQSGWKALTGTTNFAEITSSDSPEHRLAFDLFVDKILDFIGSYYVKLGGNVDALVFAGGIGEKSKDLREAVAKGVECLGFKVDDAKNGKVGEGDEDEIVVDIGVANKGQPKRVLMCRTDEQLEMARECALTEKFWE</sequence>
<reference evidence="6 7" key="1">
    <citation type="journal article" date="2019" name="Nat. Ecol. Evol.">
        <title>Megaphylogeny resolves global patterns of mushroom evolution.</title>
        <authorList>
            <person name="Varga T."/>
            <person name="Krizsan K."/>
            <person name="Foldi C."/>
            <person name="Dima B."/>
            <person name="Sanchez-Garcia M."/>
            <person name="Sanchez-Ramirez S."/>
            <person name="Szollosi G.J."/>
            <person name="Szarkandi J.G."/>
            <person name="Papp V."/>
            <person name="Albert L."/>
            <person name="Andreopoulos W."/>
            <person name="Angelini C."/>
            <person name="Antonin V."/>
            <person name="Barry K.W."/>
            <person name="Bougher N.L."/>
            <person name="Buchanan P."/>
            <person name="Buyck B."/>
            <person name="Bense V."/>
            <person name="Catcheside P."/>
            <person name="Chovatia M."/>
            <person name="Cooper J."/>
            <person name="Damon W."/>
            <person name="Desjardin D."/>
            <person name="Finy P."/>
            <person name="Geml J."/>
            <person name="Haridas S."/>
            <person name="Hughes K."/>
            <person name="Justo A."/>
            <person name="Karasinski D."/>
            <person name="Kautmanova I."/>
            <person name="Kiss B."/>
            <person name="Kocsube S."/>
            <person name="Kotiranta H."/>
            <person name="LaButti K.M."/>
            <person name="Lechner B.E."/>
            <person name="Liimatainen K."/>
            <person name="Lipzen A."/>
            <person name="Lukacs Z."/>
            <person name="Mihaltcheva S."/>
            <person name="Morgado L.N."/>
            <person name="Niskanen T."/>
            <person name="Noordeloos M.E."/>
            <person name="Ohm R.A."/>
            <person name="Ortiz-Santana B."/>
            <person name="Ovrebo C."/>
            <person name="Racz N."/>
            <person name="Riley R."/>
            <person name="Savchenko A."/>
            <person name="Shiryaev A."/>
            <person name="Soop K."/>
            <person name="Spirin V."/>
            <person name="Szebenyi C."/>
            <person name="Tomsovsky M."/>
            <person name="Tulloss R.E."/>
            <person name="Uehling J."/>
            <person name="Grigoriev I.V."/>
            <person name="Vagvolgyi C."/>
            <person name="Papp T."/>
            <person name="Martin F.M."/>
            <person name="Miettinen O."/>
            <person name="Hibbett D.S."/>
            <person name="Nagy L.G."/>
        </authorList>
    </citation>
    <scope>NUCLEOTIDE SEQUENCE [LARGE SCALE GENOMIC DNA]</scope>
    <source>
        <strain evidence="6 7">OMC1185</strain>
    </source>
</reference>
<dbReference type="GO" id="GO:0006085">
    <property type="term" value="P:acetyl-CoA biosynthetic process"/>
    <property type="evidence" value="ECO:0007669"/>
    <property type="project" value="UniProtKB-UniRule"/>
</dbReference>
<dbReference type="STRING" id="5364.A0A5C3MMS3"/>
<feature type="binding site" evidence="5">
    <location>
        <begin position="231"/>
        <end position="235"/>
    </location>
    <ligand>
        <name>ATP</name>
        <dbReference type="ChEBI" id="CHEBI:30616"/>
    </ligand>
</feature>
<keyword evidence="5" id="KW-0460">Magnesium</keyword>
<gene>
    <name evidence="6" type="ORF">OE88DRAFT_1668200</name>
</gene>
<dbReference type="PANTHER" id="PTHR21060">
    <property type="entry name" value="ACETATE KINASE"/>
    <property type="match status" value="1"/>
</dbReference>
<dbReference type="PANTHER" id="PTHR21060:SF15">
    <property type="entry name" value="ACETATE KINASE-RELATED"/>
    <property type="match status" value="1"/>
</dbReference>
<comment type="catalytic activity">
    <reaction evidence="5">
        <text>acetate + ATP = acetyl phosphate + ADP</text>
        <dbReference type="Rhea" id="RHEA:11352"/>
        <dbReference type="ChEBI" id="CHEBI:22191"/>
        <dbReference type="ChEBI" id="CHEBI:30089"/>
        <dbReference type="ChEBI" id="CHEBI:30616"/>
        <dbReference type="ChEBI" id="CHEBI:456216"/>
        <dbReference type="EC" id="2.7.2.1"/>
    </reaction>
</comment>
<dbReference type="InterPro" id="IPR000890">
    <property type="entry name" value="Aliphatic_acid_kin_short-chain"/>
</dbReference>
<feature type="binding site" evidence="5">
    <location>
        <position position="115"/>
    </location>
    <ligand>
        <name>substrate</name>
    </ligand>
</feature>
<protein>
    <recommendedName>
        <fullName evidence="5">Probable acetate kinase</fullName>
        <ecNumber evidence="5">2.7.2.1</ecNumber>
    </recommendedName>
    <alternativeName>
        <fullName evidence="5">Acetokinase</fullName>
    </alternativeName>
</protein>
<dbReference type="GO" id="GO:0000287">
    <property type="term" value="F:magnesium ion binding"/>
    <property type="evidence" value="ECO:0007669"/>
    <property type="project" value="UniProtKB-UniRule"/>
</dbReference>
<dbReference type="PROSITE" id="PS01076">
    <property type="entry name" value="ACETATE_KINASE_2"/>
    <property type="match status" value="1"/>
</dbReference>
<keyword evidence="4 5" id="KW-0067">ATP-binding</keyword>
<dbReference type="GO" id="GO:0005524">
    <property type="term" value="F:ATP binding"/>
    <property type="evidence" value="ECO:0007669"/>
    <property type="project" value="UniProtKB-KW"/>
</dbReference>
<dbReference type="Proteomes" id="UP000305948">
    <property type="component" value="Unassembled WGS sequence"/>
</dbReference>
<dbReference type="AlphaFoldDB" id="A0A5C3MMS3"/>
<dbReference type="NCBIfam" id="TIGR00016">
    <property type="entry name" value="ackA"/>
    <property type="match status" value="1"/>
</dbReference>
<name>A0A5C3MMS3_9AGAM</name>
<dbReference type="EMBL" id="ML213533">
    <property type="protein sequence ID" value="TFK46063.1"/>
    <property type="molecule type" value="Genomic_DNA"/>
</dbReference>
<dbReference type="PROSITE" id="PS01075">
    <property type="entry name" value="ACETATE_KINASE_1"/>
    <property type="match status" value="1"/>
</dbReference>
<dbReference type="PIRSF" id="PIRSF000722">
    <property type="entry name" value="Acetate_prop_kin"/>
    <property type="match status" value="1"/>
</dbReference>
<dbReference type="Pfam" id="PF00871">
    <property type="entry name" value="Acetate_kinase"/>
    <property type="match status" value="1"/>
</dbReference>
<accession>A0A5C3MMS3</accession>
<dbReference type="InterPro" id="IPR043129">
    <property type="entry name" value="ATPase_NBD"/>
</dbReference>
<keyword evidence="2 5" id="KW-0547">Nucleotide-binding</keyword>
<dbReference type="GO" id="GO:0008776">
    <property type="term" value="F:acetate kinase activity"/>
    <property type="evidence" value="ECO:0007669"/>
    <property type="project" value="UniProtKB-UniRule"/>
</dbReference>
<feature type="binding site" evidence="5">
    <location>
        <position position="16"/>
    </location>
    <ligand>
        <name>Mg(2+)</name>
        <dbReference type="ChEBI" id="CHEBI:18420"/>
    </ligand>
</feature>
<dbReference type="InterPro" id="IPR004372">
    <property type="entry name" value="Ac/propionate_kinase"/>
</dbReference>
<feature type="binding site" evidence="5">
    <location>
        <position position="23"/>
    </location>
    <ligand>
        <name>ATP</name>
        <dbReference type="ChEBI" id="CHEBI:30616"/>
    </ligand>
</feature>
<proteinExistence type="inferred from homology"/>
<evidence type="ECO:0000313" key="7">
    <source>
        <dbReference type="Proteomes" id="UP000305948"/>
    </source>
</evidence>
<comment type="cofactor">
    <cofactor evidence="5">
        <name>Mg(2+)</name>
        <dbReference type="ChEBI" id="CHEBI:18420"/>
    </cofactor>
</comment>
<dbReference type="SUPFAM" id="SSF53067">
    <property type="entry name" value="Actin-like ATPase domain"/>
    <property type="match status" value="2"/>
</dbReference>
<organism evidence="6 7">
    <name type="scientific">Heliocybe sulcata</name>
    <dbReference type="NCBI Taxonomy" id="5364"/>
    <lineage>
        <taxon>Eukaryota</taxon>
        <taxon>Fungi</taxon>
        <taxon>Dikarya</taxon>
        <taxon>Basidiomycota</taxon>
        <taxon>Agaricomycotina</taxon>
        <taxon>Agaricomycetes</taxon>
        <taxon>Gloeophyllales</taxon>
        <taxon>Gloeophyllaceae</taxon>
        <taxon>Heliocybe</taxon>
    </lineage>
</organism>
<keyword evidence="5" id="KW-0479">Metal-binding</keyword>
<keyword evidence="3 5" id="KW-0418">Kinase</keyword>
<dbReference type="EC" id="2.7.2.1" evidence="5"/>
<dbReference type="Gene3D" id="3.30.420.40">
    <property type="match status" value="2"/>
</dbReference>